<feature type="region of interest" description="Disordered" evidence="1">
    <location>
        <begin position="115"/>
        <end position="137"/>
    </location>
</feature>
<dbReference type="Pfam" id="PF14058">
    <property type="entry name" value="PcfK"/>
    <property type="match status" value="1"/>
</dbReference>
<evidence type="ECO:0000256" key="1">
    <source>
        <dbReference type="SAM" id="MobiDB-lite"/>
    </source>
</evidence>
<proteinExistence type="predicted"/>
<comment type="caution">
    <text evidence="2">The sequence shown here is derived from an EMBL/GenBank/DDBJ whole genome shotgun (WGS) entry which is preliminary data.</text>
</comment>
<protein>
    <submittedName>
        <fullName evidence="2">PcfK-like family protein</fullName>
    </submittedName>
</protein>
<gene>
    <name evidence="2" type="ORF">IAA73_07585</name>
</gene>
<name>A0A9D9N4S6_9BACT</name>
<accession>A0A9D9N4S6</accession>
<reference evidence="2" key="2">
    <citation type="journal article" date="2021" name="PeerJ">
        <title>Extensive microbial diversity within the chicken gut microbiome revealed by metagenomics and culture.</title>
        <authorList>
            <person name="Gilroy R."/>
            <person name="Ravi A."/>
            <person name="Getino M."/>
            <person name="Pursley I."/>
            <person name="Horton D.L."/>
            <person name="Alikhan N.F."/>
            <person name="Baker D."/>
            <person name="Gharbi K."/>
            <person name="Hall N."/>
            <person name="Watson M."/>
            <person name="Adriaenssens E.M."/>
            <person name="Foster-Nyarko E."/>
            <person name="Jarju S."/>
            <person name="Secka A."/>
            <person name="Antonio M."/>
            <person name="Oren A."/>
            <person name="Chaudhuri R.R."/>
            <person name="La Ragione R."/>
            <person name="Hildebrand F."/>
            <person name="Pallen M.J."/>
        </authorList>
    </citation>
    <scope>NUCLEOTIDE SEQUENCE</scope>
    <source>
        <strain evidence="2">G3-3990</strain>
    </source>
</reference>
<evidence type="ECO:0000313" key="2">
    <source>
        <dbReference type="EMBL" id="MBO8460175.1"/>
    </source>
</evidence>
<sequence length="137" mass="15690">MKGTEQFKQTIKAYLDERAKTDELFAASYAKENKSLDGCIGYILSEVKKSGCNGFADEEIYGMAVHYYDEDNLKVEKVGKVDVVVNHVTELSEEEKQKAKEMAFEQYKKECIESMKKQPKPKAPKTEKVEVEQMSLF</sequence>
<organism evidence="2 3">
    <name type="scientific">Candidatus Gallipaludibacter merdavium</name>
    <dbReference type="NCBI Taxonomy" id="2840839"/>
    <lineage>
        <taxon>Bacteria</taxon>
        <taxon>Pseudomonadati</taxon>
        <taxon>Bacteroidota</taxon>
        <taxon>Bacteroidia</taxon>
        <taxon>Bacteroidales</taxon>
        <taxon>Candidatus Gallipaludibacter</taxon>
    </lineage>
</organism>
<dbReference type="InterPro" id="IPR025624">
    <property type="entry name" value="PcfK"/>
</dbReference>
<dbReference type="AlphaFoldDB" id="A0A9D9N4S6"/>
<dbReference type="Proteomes" id="UP000823641">
    <property type="component" value="Unassembled WGS sequence"/>
</dbReference>
<reference evidence="2" key="1">
    <citation type="submission" date="2020-10" db="EMBL/GenBank/DDBJ databases">
        <authorList>
            <person name="Gilroy R."/>
        </authorList>
    </citation>
    <scope>NUCLEOTIDE SEQUENCE</scope>
    <source>
        <strain evidence="2">G3-3990</strain>
    </source>
</reference>
<dbReference type="EMBL" id="JADIMG010000072">
    <property type="protein sequence ID" value="MBO8460175.1"/>
    <property type="molecule type" value="Genomic_DNA"/>
</dbReference>
<evidence type="ECO:0000313" key="3">
    <source>
        <dbReference type="Proteomes" id="UP000823641"/>
    </source>
</evidence>